<comment type="similarity">
    <text evidence="1">Belongs to the peptidase S58 family.</text>
</comment>
<reference evidence="3" key="1">
    <citation type="journal article" date="2014" name="Int. J. Syst. Evol. Microbiol.">
        <title>Complete genome sequence of Corynebacterium casei LMG S-19264T (=DSM 44701T), isolated from a smear-ripened cheese.</title>
        <authorList>
            <consortium name="US DOE Joint Genome Institute (JGI-PGF)"/>
            <person name="Walter F."/>
            <person name="Albersmeier A."/>
            <person name="Kalinowski J."/>
            <person name="Ruckert C."/>
        </authorList>
    </citation>
    <scope>NUCLEOTIDE SEQUENCE</scope>
    <source>
        <strain evidence="3">VKM Ac-1069</strain>
    </source>
</reference>
<dbReference type="AlphaFoldDB" id="A0A9W6NYD8"/>
<dbReference type="PANTHER" id="PTHR36512">
    <property type="entry name" value="D-AMINOPEPTIDASE"/>
    <property type="match status" value="1"/>
</dbReference>
<proteinExistence type="inferred from homology"/>
<dbReference type="Proteomes" id="UP001143463">
    <property type="component" value="Unassembled WGS sequence"/>
</dbReference>
<gene>
    <name evidence="3" type="ORF">GCM10017577_48370</name>
</gene>
<dbReference type="EMBL" id="BSFQ01000024">
    <property type="protein sequence ID" value="GLL13693.1"/>
    <property type="molecule type" value="Genomic_DNA"/>
</dbReference>
<dbReference type="PANTHER" id="PTHR36512:SF3">
    <property type="entry name" value="BLR5678 PROTEIN"/>
    <property type="match status" value="1"/>
</dbReference>
<dbReference type="GO" id="GO:0004177">
    <property type="term" value="F:aminopeptidase activity"/>
    <property type="evidence" value="ECO:0007669"/>
    <property type="project" value="TreeGrafter"/>
</dbReference>
<sequence>MHAGAHNAITDIPGILVGHAAVTGEDALSGTTVVRCPRGGATAGVDVRGAAPGTRETDLLAPGNSVQRVHAVVLSGGSAYGLAAAQGVMDRLEAAGEGFPVPGGVVPIVPAAVLFDLGRGGRFTARPTAETGAAAYDRATSGPVLQGAVGAGTGATAGGLKGGIGSASAVLDDGTTVAALVAVNATGSPVHGPTGRLLGARHGLPGEFPDVEVAPEAVDELAAVFRRRRTLTPATATSLAVVATDATLDKAGCGRLATVAHDGYARSLDPVHTAMDGDAIFALATGDREAPGPEALYALHAAAADVVARAVVHAVLAATPVTTRGGSWPSYRSVTGVGDPAGGAR</sequence>
<evidence type="ECO:0000256" key="1">
    <source>
        <dbReference type="ARBA" id="ARBA00007068"/>
    </source>
</evidence>
<dbReference type="Gene3D" id="3.60.70.12">
    <property type="entry name" value="L-amino peptidase D-ALA esterase/amidase"/>
    <property type="match status" value="1"/>
</dbReference>
<feature type="compositionally biased region" description="Polar residues" evidence="2">
    <location>
        <begin position="323"/>
        <end position="333"/>
    </location>
</feature>
<dbReference type="InterPro" id="IPR005321">
    <property type="entry name" value="Peptidase_S58_DmpA"/>
</dbReference>
<dbReference type="SUPFAM" id="SSF56266">
    <property type="entry name" value="DmpA/ArgJ-like"/>
    <property type="match status" value="1"/>
</dbReference>
<accession>A0A9W6NYD8</accession>
<dbReference type="Pfam" id="PF03576">
    <property type="entry name" value="Peptidase_S58"/>
    <property type="match status" value="1"/>
</dbReference>
<reference evidence="3" key="2">
    <citation type="submission" date="2023-01" db="EMBL/GenBank/DDBJ databases">
        <authorList>
            <person name="Sun Q."/>
            <person name="Evtushenko L."/>
        </authorList>
    </citation>
    <scope>NUCLEOTIDE SEQUENCE</scope>
    <source>
        <strain evidence="3">VKM Ac-1069</strain>
    </source>
</reference>
<evidence type="ECO:0000256" key="2">
    <source>
        <dbReference type="SAM" id="MobiDB-lite"/>
    </source>
</evidence>
<name>A0A9W6NYD8_9PSEU</name>
<comment type="caution">
    <text evidence="3">The sequence shown here is derived from an EMBL/GenBank/DDBJ whole genome shotgun (WGS) entry which is preliminary data.</text>
</comment>
<keyword evidence="4" id="KW-1185">Reference proteome</keyword>
<dbReference type="CDD" id="cd02252">
    <property type="entry name" value="nylC_like"/>
    <property type="match status" value="1"/>
</dbReference>
<dbReference type="RefSeq" id="WP_037048780.1">
    <property type="nucleotide sequence ID" value="NZ_BAAAUZ010000041.1"/>
</dbReference>
<evidence type="ECO:0000313" key="4">
    <source>
        <dbReference type="Proteomes" id="UP001143463"/>
    </source>
</evidence>
<evidence type="ECO:0008006" key="5">
    <source>
        <dbReference type="Google" id="ProtNLM"/>
    </source>
</evidence>
<dbReference type="InterPro" id="IPR016117">
    <property type="entry name" value="ArgJ-like_dom_sf"/>
</dbReference>
<feature type="region of interest" description="Disordered" evidence="2">
    <location>
        <begin position="323"/>
        <end position="345"/>
    </location>
</feature>
<organism evidence="3 4">
    <name type="scientific">Pseudonocardia halophobica</name>
    <dbReference type="NCBI Taxonomy" id="29401"/>
    <lineage>
        <taxon>Bacteria</taxon>
        <taxon>Bacillati</taxon>
        <taxon>Actinomycetota</taxon>
        <taxon>Actinomycetes</taxon>
        <taxon>Pseudonocardiales</taxon>
        <taxon>Pseudonocardiaceae</taxon>
        <taxon>Pseudonocardia</taxon>
    </lineage>
</organism>
<protein>
    <recommendedName>
        <fullName evidence="5">L-aminopeptidase/D-esterase-like protein</fullName>
    </recommendedName>
</protein>
<evidence type="ECO:0000313" key="3">
    <source>
        <dbReference type="EMBL" id="GLL13693.1"/>
    </source>
</evidence>